<dbReference type="InParanoid" id="A0A066V5G6"/>
<evidence type="ECO:0000313" key="2">
    <source>
        <dbReference type="Proteomes" id="UP000027361"/>
    </source>
</evidence>
<organism evidence="1 2">
    <name type="scientific">Tilletiaria anomala (strain ATCC 24038 / CBS 436.72 / UBC 951)</name>
    <dbReference type="NCBI Taxonomy" id="1037660"/>
    <lineage>
        <taxon>Eukaryota</taxon>
        <taxon>Fungi</taxon>
        <taxon>Dikarya</taxon>
        <taxon>Basidiomycota</taxon>
        <taxon>Ustilaginomycotina</taxon>
        <taxon>Exobasidiomycetes</taxon>
        <taxon>Georgefischeriales</taxon>
        <taxon>Tilletiariaceae</taxon>
        <taxon>Tilletiaria</taxon>
    </lineage>
</organism>
<gene>
    <name evidence="1" type="ORF">K437DRAFT_259964</name>
</gene>
<sequence>MPGPGKPNFREFPQSCTISPAHKKGIPHLNFASYVCAEGRCEPDRCFKHIP</sequence>
<dbReference type="AlphaFoldDB" id="A0A066V5G6"/>
<dbReference type="Proteomes" id="UP000027361">
    <property type="component" value="Unassembled WGS sequence"/>
</dbReference>
<keyword evidence="2" id="KW-1185">Reference proteome</keyword>
<reference evidence="1 2" key="1">
    <citation type="submission" date="2014-05" db="EMBL/GenBank/DDBJ databases">
        <title>Draft genome sequence of a rare smut relative, Tilletiaria anomala UBC 951.</title>
        <authorList>
            <consortium name="DOE Joint Genome Institute"/>
            <person name="Toome M."/>
            <person name="Kuo A."/>
            <person name="Henrissat B."/>
            <person name="Lipzen A."/>
            <person name="Tritt A."/>
            <person name="Yoshinaga Y."/>
            <person name="Zane M."/>
            <person name="Barry K."/>
            <person name="Grigoriev I.V."/>
            <person name="Spatafora J.W."/>
            <person name="Aimea M.C."/>
        </authorList>
    </citation>
    <scope>NUCLEOTIDE SEQUENCE [LARGE SCALE GENOMIC DNA]</scope>
    <source>
        <strain evidence="1 2">UBC 951</strain>
    </source>
</reference>
<comment type="caution">
    <text evidence="1">The sequence shown here is derived from an EMBL/GenBank/DDBJ whole genome shotgun (WGS) entry which is preliminary data.</text>
</comment>
<dbReference type="EMBL" id="JMSN01000152">
    <property type="protein sequence ID" value="KDN36977.1"/>
    <property type="molecule type" value="Genomic_DNA"/>
</dbReference>
<dbReference type="GeneID" id="25265423"/>
<name>A0A066V5G6_TILAU</name>
<evidence type="ECO:0000313" key="1">
    <source>
        <dbReference type="EMBL" id="KDN36977.1"/>
    </source>
</evidence>
<dbReference type="RefSeq" id="XP_013240217.1">
    <property type="nucleotide sequence ID" value="XM_013384763.1"/>
</dbReference>
<proteinExistence type="predicted"/>
<accession>A0A066V5G6</accession>
<protein>
    <submittedName>
        <fullName evidence="1">Uncharacterized protein</fullName>
    </submittedName>
</protein>
<dbReference type="HOGENOM" id="CLU_3108104_0_0_1"/>